<proteinExistence type="predicted"/>
<protein>
    <submittedName>
        <fullName evidence="1">Biotin carboxyl carrier protein</fullName>
    </submittedName>
</protein>
<reference evidence="1 2" key="1">
    <citation type="submission" date="2016-10" db="EMBL/GenBank/DDBJ databases">
        <authorList>
            <person name="de Groot N.N."/>
        </authorList>
    </citation>
    <scope>NUCLEOTIDE SEQUENCE [LARGE SCALE GENOMIC DNA]</scope>
    <source>
        <strain evidence="1 2">CGMCC 1.9157</strain>
    </source>
</reference>
<dbReference type="SUPFAM" id="SSF51230">
    <property type="entry name" value="Single hybrid motif"/>
    <property type="match status" value="1"/>
</dbReference>
<dbReference type="InterPro" id="IPR011053">
    <property type="entry name" value="Single_hybrid_motif"/>
</dbReference>
<dbReference type="EMBL" id="FOVR01000019">
    <property type="protein sequence ID" value="SFP04122.1"/>
    <property type="molecule type" value="Genomic_DNA"/>
</dbReference>
<name>A0A1I5M3J5_9HYPH</name>
<dbReference type="STRING" id="655353.SAMN04488056_11924"/>
<dbReference type="AlphaFoldDB" id="A0A1I5M3J5"/>
<evidence type="ECO:0000313" key="1">
    <source>
        <dbReference type="EMBL" id="SFP04122.1"/>
    </source>
</evidence>
<sequence>MTKTVSAKAVSEDDVQKIIALAKDAHVQELSLHEGSMHVRVVLTREAEASRNAPQGFAEVNNLMEVVAPLAAQFLPHHPCHPNSGVRVGQSVRRGDLIGFLLSGPLLTPLVSPCNGVISQLLAEPNMRVGYGTALVSIAKKI</sequence>
<dbReference type="Gene3D" id="2.40.50.100">
    <property type="match status" value="1"/>
</dbReference>
<gene>
    <name evidence="1" type="ORF">SAMN04488056_11924</name>
</gene>
<accession>A0A1I5M3J5</accession>
<evidence type="ECO:0000313" key="2">
    <source>
        <dbReference type="Proteomes" id="UP000199236"/>
    </source>
</evidence>
<dbReference type="Proteomes" id="UP000199236">
    <property type="component" value="Unassembled WGS sequence"/>
</dbReference>
<keyword evidence="2" id="KW-1185">Reference proteome</keyword>
<organism evidence="1 2">
    <name type="scientific">Cohaesibacter marisflavi</name>
    <dbReference type="NCBI Taxonomy" id="655353"/>
    <lineage>
        <taxon>Bacteria</taxon>
        <taxon>Pseudomonadati</taxon>
        <taxon>Pseudomonadota</taxon>
        <taxon>Alphaproteobacteria</taxon>
        <taxon>Hyphomicrobiales</taxon>
        <taxon>Cohaesibacteraceae</taxon>
    </lineage>
</organism>
<dbReference type="RefSeq" id="WP_090075463.1">
    <property type="nucleotide sequence ID" value="NZ_FOVR01000019.1"/>
</dbReference>
<dbReference type="OrthoDB" id="7282653at2"/>